<sequence>MHAIAQAVETLAIAHERSPISPHITVSIGGFYGQASHVDCLDYFYKSADHALYAVKQSGRNHFQIHDHEQAMTQTLEK</sequence>
<dbReference type="InterPro" id="IPR000160">
    <property type="entry name" value="GGDEF_dom"/>
</dbReference>
<feature type="domain" description="GGDEF" evidence="1">
    <location>
        <begin position="1"/>
        <end position="68"/>
    </location>
</feature>
<keyword evidence="3" id="KW-1185">Reference proteome</keyword>
<dbReference type="PROSITE" id="PS50887">
    <property type="entry name" value="GGDEF"/>
    <property type="match status" value="1"/>
</dbReference>
<dbReference type="Proteomes" id="UP000093199">
    <property type="component" value="Unassembled WGS sequence"/>
</dbReference>
<proteinExistence type="predicted"/>
<dbReference type="InterPro" id="IPR029787">
    <property type="entry name" value="Nucleotide_cyclase"/>
</dbReference>
<protein>
    <recommendedName>
        <fullName evidence="1">GGDEF domain-containing protein</fullName>
    </recommendedName>
</protein>
<organism evidence="2 3">
    <name type="scientific">Caryophanon tenue</name>
    <dbReference type="NCBI Taxonomy" id="33978"/>
    <lineage>
        <taxon>Bacteria</taxon>
        <taxon>Bacillati</taxon>
        <taxon>Bacillota</taxon>
        <taxon>Bacilli</taxon>
        <taxon>Bacillales</taxon>
        <taxon>Caryophanaceae</taxon>
        <taxon>Caryophanon</taxon>
    </lineage>
</organism>
<dbReference type="AlphaFoldDB" id="A0A1C0YMN8"/>
<gene>
    <name evidence="2" type="ORF">A6M13_00900</name>
</gene>
<dbReference type="STRING" id="33978.A6M13_00900"/>
<accession>A0A1C0YMN8</accession>
<name>A0A1C0YMN8_9BACL</name>
<evidence type="ECO:0000313" key="2">
    <source>
        <dbReference type="EMBL" id="OCS88436.1"/>
    </source>
</evidence>
<evidence type="ECO:0000313" key="3">
    <source>
        <dbReference type="Proteomes" id="UP000093199"/>
    </source>
</evidence>
<dbReference type="SUPFAM" id="SSF55073">
    <property type="entry name" value="Nucleotide cyclase"/>
    <property type="match status" value="1"/>
</dbReference>
<dbReference type="Pfam" id="PF00990">
    <property type="entry name" value="GGDEF"/>
    <property type="match status" value="1"/>
</dbReference>
<reference evidence="2 3" key="1">
    <citation type="submission" date="2016-07" db="EMBL/GenBank/DDBJ databases">
        <title>Caryophanon tenue genome sequencing.</title>
        <authorList>
            <person name="Verma A."/>
            <person name="Pal Y."/>
            <person name="Krishnamurthi S."/>
        </authorList>
    </citation>
    <scope>NUCLEOTIDE SEQUENCE [LARGE SCALE GENOMIC DNA]</scope>
    <source>
        <strain evidence="2 3">DSM 14152</strain>
    </source>
</reference>
<dbReference type="EMBL" id="MASJ01000001">
    <property type="protein sequence ID" value="OCS88436.1"/>
    <property type="molecule type" value="Genomic_DNA"/>
</dbReference>
<comment type="caution">
    <text evidence="2">The sequence shown here is derived from an EMBL/GenBank/DDBJ whole genome shotgun (WGS) entry which is preliminary data.</text>
</comment>
<evidence type="ECO:0000259" key="1">
    <source>
        <dbReference type="PROSITE" id="PS50887"/>
    </source>
</evidence>
<dbReference type="Gene3D" id="3.30.70.270">
    <property type="match status" value="1"/>
</dbReference>
<dbReference type="InterPro" id="IPR043128">
    <property type="entry name" value="Rev_trsase/Diguanyl_cyclase"/>
</dbReference>